<dbReference type="Proteomes" id="UP000806542">
    <property type="component" value="Unassembled WGS sequence"/>
</dbReference>
<dbReference type="Pfam" id="PF13302">
    <property type="entry name" value="Acetyltransf_3"/>
    <property type="match status" value="1"/>
</dbReference>
<dbReference type="PANTHER" id="PTHR43792:SF1">
    <property type="entry name" value="N-ACETYLTRANSFERASE DOMAIN-CONTAINING PROTEIN"/>
    <property type="match status" value="1"/>
</dbReference>
<evidence type="ECO:0000259" key="1">
    <source>
        <dbReference type="PROSITE" id="PS51186"/>
    </source>
</evidence>
<dbReference type="GO" id="GO:0016747">
    <property type="term" value="F:acyltransferase activity, transferring groups other than amino-acyl groups"/>
    <property type="evidence" value="ECO:0007669"/>
    <property type="project" value="InterPro"/>
</dbReference>
<dbReference type="InterPro" id="IPR016181">
    <property type="entry name" value="Acyl_CoA_acyltransferase"/>
</dbReference>
<name>A0A9D5R7Q6_9FIRM</name>
<dbReference type="PROSITE" id="PS51186">
    <property type="entry name" value="GNAT"/>
    <property type="match status" value="1"/>
</dbReference>
<dbReference type="Gene3D" id="3.40.630.30">
    <property type="match status" value="1"/>
</dbReference>
<sequence length="196" mass="22688">MEGNMIETKRLILRPFLESDAEDVLEYLKKPAVNCFVSMKLDSLEKAKEEMKKRAVETEYYFAIVLKETGKVIGEIDAYPERGKPHDTTAPLDAFSPCWMLNRAYQGKGYAYEAACAFFDYLFREKGARRVYAYTEDYNLSSQKLCEKLGMRKEGMFLEFISFVNNPDGTPHYENTIQYAILKKEWQGGVNKCKTK</sequence>
<protein>
    <submittedName>
        <fullName evidence="2">GNAT family N-acetyltransferase</fullName>
    </submittedName>
</protein>
<proteinExistence type="predicted"/>
<gene>
    <name evidence="2" type="ORF">INF28_01120</name>
</gene>
<evidence type="ECO:0000313" key="2">
    <source>
        <dbReference type="EMBL" id="MBE5039070.1"/>
    </source>
</evidence>
<feature type="domain" description="N-acetyltransferase" evidence="1">
    <location>
        <begin position="11"/>
        <end position="180"/>
    </location>
</feature>
<dbReference type="InterPro" id="IPR000182">
    <property type="entry name" value="GNAT_dom"/>
</dbReference>
<dbReference type="SUPFAM" id="SSF55729">
    <property type="entry name" value="Acyl-CoA N-acyltransferases (Nat)"/>
    <property type="match status" value="1"/>
</dbReference>
<organism evidence="2 3">
    <name type="scientific">Ructibacterium gallinarum</name>
    <dbReference type="NCBI Taxonomy" id="2779355"/>
    <lineage>
        <taxon>Bacteria</taxon>
        <taxon>Bacillati</taxon>
        <taxon>Bacillota</taxon>
        <taxon>Clostridia</taxon>
        <taxon>Eubacteriales</taxon>
        <taxon>Oscillospiraceae</taxon>
        <taxon>Ructibacterium</taxon>
    </lineage>
</organism>
<dbReference type="EMBL" id="JADCKB010000001">
    <property type="protein sequence ID" value="MBE5039070.1"/>
    <property type="molecule type" value="Genomic_DNA"/>
</dbReference>
<dbReference type="InterPro" id="IPR051531">
    <property type="entry name" value="N-acetyltransferase"/>
</dbReference>
<evidence type="ECO:0000313" key="3">
    <source>
        <dbReference type="Proteomes" id="UP000806542"/>
    </source>
</evidence>
<keyword evidence="3" id="KW-1185">Reference proteome</keyword>
<dbReference type="AlphaFoldDB" id="A0A9D5R7Q6"/>
<accession>A0A9D5R7Q6</accession>
<comment type="caution">
    <text evidence="2">The sequence shown here is derived from an EMBL/GenBank/DDBJ whole genome shotgun (WGS) entry which is preliminary data.</text>
</comment>
<dbReference type="PANTHER" id="PTHR43792">
    <property type="entry name" value="GNAT FAMILY, PUTATIVE (AFU_ORTHOLOGUE AFUA_3G00765)-RELATED-RELATED"/>
    <property type="match status" value="1"/>
</dbReference>
<reference evidence="2" key="1">
    <citation type="submission" date="2020-10" db="EMBL/GenBank/DDBJ databases">
        <title>ChiBAC.</title>
        <authorList>
            <person name="Zenner C."/>
            <person name="Hitch T.C.A."/>
            <person name="Clavel T."/>
        </authorList>
    </citation>
    <scope>NUCLEOTIDE SEQUENCE</scope>
    <source>
        <strain evidence="2">DSM 107454</strain>
    </source>
</reference>